<comment type="caution">
    <text evidence="2">The sequence shown here is derived from an EMBL/GenBank/DDBJ whole genome shotgun (WGS) entry which is preliminary data.</text>
</comment>
<protein>
    <submittedName>
        <fullName evidence="2">Uncharacterized protein</fullName>
    </submittedName>
</protein>
<proteinExistence type="predicted"/>
<evidence type="ECO:0000313" key="2">
    <source>
        <dbReference type="EMBL" id="KAK7200258.1"/>
    </source>
</evidence>
<feature type="compositionally biased region" description="Low complexity" evidence="1">
    <location>
        <begin position="356"/>
        <end position="373"/>
    </location>
</feature>
<reference evidence="2 3" key="1">
    <citation type="journal article" date="2021" name="MBio">
        <title>A New Model Trypanosomatid, Novymonas esmeraldas: Genomic Perception of Its 'Candidatus Pandoraea novymonadis' Endosymbiont.</title>
        <authorList>
            <person name="Zakharova A."/>
            <person name="Saura A."/>
            <person name="Butenko A."/>
            <person name="Podesvova L."/>
            <person name="Warmusova S."/>
            <person name="Kostygov A.Y."/>
            <person name="Nenarokova A."/>
            <person name="Lukes J."/>
            <person name="Opperdoes F.R."/>
            <person name="Yurchenko V."/>
        </authorList>
    </citation>
    <scope>NUCLEOTIDE SEQUENCE [LARGE SCALE GENOMIC DNA]</scope>
    <source>
        <strain evidence="2 3">E262AT.01</strain>
    </source>
</reference>
<feature type="compositionally biased region" description="Polar residues" evidence="1">
    <location>
        <begin position="143"/>
        <end position="152"/>
    </location>
</feature>
<evidence type="ECO:0000256" key="1">
    <source>
        <dbReference type="SAM" id="MobiDB-lite"/>
    </source>
</evidence>
<feature type="compositionally biased region" description="Polar residues" evidence="1">
    <location>
        <begin position="55"/>
        <end position="72"/>
    </location>
</feature>
<feature type="region of interest" description="Disordered" evidence="1">
    <location>
        <begin position="1"/>
        <end position="72"/>
    </location>
</feature>
<feature type="region of interest" description="Disordered" evidence="1">
    <location>
        <begin position="354"/>
        <end position="373"/>
    </location>
</feature>
<feature type="compositionally biased region" description="Pro residues" evidence="1">
    <location>
        <begin position="277"/>
        <end position="293"/>
    </location>
</feature>
<feature type="region of interest" description="Disordered" evidence="1">
    <location>
        <begin position="133"/>
        <end position="152"/>
    </location>
</feature>
<sequence length="436" mass="43506">MFTPNDPQRAFLDQSPGAASTPFLYGPVIETPPGPPGPRHEGSIVYLTGPPLAQQMPSMPNTTSASNSTTEFSNTQVLGSHVAAHKPGGVPSATTPGTLASASASMSHLNMVPVPPPSNLPYDPAWAPGGSATAFSRHPAPQSAFSQPNSPLQPVQRYYLQPFSPPQVFAAPNPAPAASASQPPPLPSPPSATPSMPAFYTIHSAGAGAATVHGGVPQYPSAAGTRHNQSLHLASASTSQTHPGGIAGAYVVDPNSPSSHLAYSLSSQSAFGTTISAPPPQWAPPPLPPPPAAAAPAAAAMPMAPSTSGVPTALLRESATGAGGASLRTPTQHSFSASATAAAAAAAGSQPRYSGSFLSSARSPPTSSAAGRTAAGCTTAAAAGGSPEGLHPAALGVRGFTAPEPVGCCMLPHLLFDPTVPPLALPCPRWGKLPRS</sequence>
<feature type="region of interest" description="Disordered" evidence="1">
    <location>
        <begin position="169"/>
        <end position="194"/>
    </location>
</feature>
<feature type="region of interest" description="Disordered" evidence="1">
    <location>
        <begin position="275"/>
        <end position="310"/>
    </location>
</feature>
<feature type="compositionally biased region" description="Low complexity" evidence="1">
    <location>
        <begin position="294"/>
        <end position="305"/>
    </location>
</feature>
<gene>
    <name evidence="2" type="ORF">NESM_000077800</name>
</gene>
<feature type="compositionally biased region" description="Low complexity" evidence="1">
    <location>
        <begin position="169"/>
        <end position="181"/>
    </location>
</feature>
<evidence type="ECO:0000313" key="3">
    <source>
        <dbReference type="Proteomes" id="UP001430356"/>
    </source>
</evidence>
<feature type="compositionally biased region" description="Pro residues" evidence="1">
    <location>
        <begin position="182"/>
        <end position="192"/>
    </location>
</feature>
<dbReference type="Proteomes" id="UP001430356">
    <property type="component" value="Unassembled WGS sequence"/>
</dbReference>
<dbReference type="AlphaFoldDB" id="A0AAW0F1K4"/>
<organism evidence="2 3">
    <name type="scientific">Novymonas esmeraldas</name>
    <dbReference type="NCBI Taxonomy" id="1808958"/>
    <lineage>
        <taxon>Eukaryota</taxon>
        <taxon>Discoba</taxon>
        <taxon>Euglenozoa</taxon>
        <taxon>Kinetoplastea</taxon>
        <taxon>Metakinetoplastina</taxon>
        <taxon>Trypanosomatida</taxon>
        <taxon>Trypanosomatidae</taxon>
        <taxon>Novymonas</taxon>
    </lineage>
</organism>
<accession>A0AAW0F1K4</accession>
<name>A0AAW0F1K4_9TRYP</name>
<keyword evidence="3" id="KW-1185">Reference proteome</keyword>
<dbReference type="EMBL" id="JAECZO010000004">
    <property type="protein sequence ID" value="KAK7200258.1"/>
    <property type="molecule type" value="Genomic_DNA"/>
</dbReference>